<proteinExistence type="predicted"/>
<reference evidence="1" key="1">
    <citation type="submission" date="2021-05" db="EMBL/GenBank/DDBJ databases">
        <authorList>
            <person name="Pan Q."/>
            <person name="Jouanno E."/>
            <person name="Zahm M."/>
            <person name="Klopp C."/>
            <person name="Cabau C."/>
            <person name="Louis A."/>
            <person name="Berthelot C."/>
            <person name="Parey E."/>
            <person name="Roest Crollius H."/>
            <person name="Montfort J."/>
            <person name="Robinson-Rechavi M."/>
            <person name="Bouchez O."/>
            <person name="Lampietro C."/>
            <person name="Lopez Roques C."/>
            <person name="Donnadieu C."/>
            <person name="Postlethwait J."/>
            <person name="Bobe J."/>
            <person name="Dillon D."/>
            <person name="Chandos A."/>
            <person name="von Hippel F."/>
            <person name="Guiguen Y."/>
        </authorList>
    </citation>
    <scope>NUCLEOTIDE SEQUENCE</scope>
    <source>
        <strain evidence="1">YG-Jan2019</strain>
    </source>
</reference>
<gene>
    <name evidence="1" type="ORF">DPEC_G00162720</name>
</gene>
<keyword evidence="2" id="KW-1185">Reference proteome</keyword>
<comment type="caution">
    <text evidence="1">The sequence shown here is derived from an EMBL/GenBank/DDBJ whole genome shotgun (WGS) entry which is preliminary data.</text>
</comment>
<evidence type="ECO:0000313" key="2">
    <source>
        <dbReference type="Proteomes" id="UP001157502"/>
    </source>
</evidence>
<evidence type="ECO:0000313" key="1">
    <source>
        <dbReference type="EMBL" id="KAJ8002799.1"/>
    </source>
</evidence>
<protein>
    <submittedName>
        <fullName evidence="1">Uncharacterized protein</fullName>
    </submittedName>
</protein>
<accession>A0ACC2GGL2</accession>
<name>A0ACC2GGL2_DALPE</name>
<organism evidence="1 2">
    <name type="scientific">Dallia pectoralis</name>
    <name type="common">Alaska blackfish</name>
    <dbReference type="NCBI Taxonomy" id="75939"/>
    <lineage>
        <taxon>Eukaryota</taxon>
        <taxon>Metazoa</taxon>
        <taxon>Chordata</taxon>
        <taxon>Craniata</taxon>
        <taxon>Vertebrata</taxon>
        <taxon>Euteleostomi</taxon>
        <taxon>Actinopterygii</taxon>
        <taxon>Neopterygii</taxon>
        <taxon>Teleostei</taxon>
        <taxon>Protacanthopterygii</taxon>
        <taxon>Esociformes</taxon>
        <taxon>Umbridae</taxon>
        <taxon>Dallia</taxon>
    </lineage>
</organism>
<dbReference type="EMBL" id="CM055740">
    <property type="protein sequence ID" value="KAJ8002799.1"/>
    <property type="molecule type" value="Genomic_DNA"/>
</dbReference>
<sequence length="1255" mass="138306">MHAPVLQDASHTVTPGEFTEVDSYHSPALRVLTPPSDQNILMDLSANSGKSPTETGGHDVDTTHETDSGILSLQVLEFKSSLLEAVEELHIHREAETRYEQQISKLVLKKQELEWQKESLQQQIDSMANQHKESLANVKHEFQSKIRGFKGEKGKHQLTAELKDREINSLKEELKLLQLFKYSLEKKLSELEQKQQLQSQTKDSYLNQLGEVEKRFGTLSRQCVMVKLAQEKLEQNVEEAMRINKKLTSVNRTQESTIISLKQEVQEVNNKLIKAKVSSLGRSEENDNLTVKEQEIQQLQHRLNVETEMNTKLREEHGTERAEKREVMNSLQHAQQLLLTQTRAVSRLELELEALREEHQALKREQEVTRESTLGNKERFIHLIEEYRNSRITWENEKLALLEKIQCERQDLRPVNRADEKHTEFSCTTLSEETMHGPKGVLEHGKVCQRGDKSHDDQCVSPDTPAEDTVEKDGEAKTVESDYKRGEMSVTDVSDHIGYVGLVGCLKTAIDKSPQTSHCKAISGQQITGDSTLDSECHDSGGGGDSSWGEDKPSTVLQPPAGDFEVMAPPWSGSADGPTTLTDVVHVLGICVAGEAQPADSNRKPASSDPLVRLIHNVCSSSGDYLSNNGDVQTGLSDSENRSVYGTLDTDPVTGGTRDAEQEPSVYTREMVACQTTDKHGRSQKTNSYQDVDPGPADVPLTVSQASGPCSWFPVNVVRGDEIRCHTAEGREVVIPADESLSSSLSATVTQVTNSHIRIMTGEELSGSSYHLEPLNLSQLNRSQSMVAPDLAQSDCVTKKPPDKHELPALHTVPVTVDVLDSLHTVPVTVDVLDSLHSVPVTVDVLDSLHTVPVTEDVLDSLHSVPVTVDVLDSLHTVPVTVDVLDSLHSVPVTVDVLDSLHTVPVTVDVLDSLHSVPVTVDVLDSDCQGTLSESEHANCENEICGDVPSSCVTVTVNSPQSIVAHEGHDSNTTGNKLRPKYDNENNAEVTQTQTIPLTSKCQSDGTDFSTKINLSTQSDTINSEEETSEIIDYVLLSSKKRYRSSFELTTKKRYFFPRNMPGIAASPSPVGSLPTPPTGPPTTPVSDLKTRLSSGSQGSPSLPFTLPIFLKGRKNTSDSSVMTRSLAWQDTRRVVTSHQIQNREGWNSIRENFNEVSAEKGNRVHVPVSSVLPNISSMGSSRSGQNLHAFSSPGQPSFSRNVSADAFPPGLQDNGASQTPDIRTRIGKFEELGSERLRLFKRRKMDGCENVPLL</sequence>
<dbReference type="Proteomes" id="UP001157502">
    <property type="component" value="Chromosome 13"/>
</dbReference>